<dbReference type="SMART" id="SM00872">
    <property type="entry name" value="Alpha-mann_mid"/>
    <property type="match status" value="1"/>
</dbReference>
<dbReference type="Gene3D" id="2.60.40.2220">
    <property type="match status" value="1"/>
</dbReference>
<dbReference type="InterPro" id="IPR028995">
    <property type="entry name" value="Glyco_hydro_57/38_cen_sf"/>
</dbReference>
<evidence type="ECO:0000256" key="1">
    <source>
        <dbReference type="ARBA" id="ARBA00000365"/>
    </source>
</evidence>
<proteinExistence type="inferred from homology"/>
<dbReference type="InterPro" id="IPR011330">
    <property type="entry name" value="Glyco_hydro/deAcase_b/a-brl"/>
</dbReference>
<accession>R7VBI6</accession>
<dbReference type="Pfam" id="PF22907">
    <property type="entry name" value="Ams1-like_1st"/>
    <property type="match status" value="1"/>
</dbReference>
<dbReference type="EMBL" id="AMQN01004364">
    <property type="status" value="NOT_ANNOTATED_CDS"/>
    <property type="molecule type" value="Genomic_DNA"/>
</dbReference>
<dbReference type="OMA" id="GQYWDAW"/>
<dbReference type="AlphaFoldDB" id="R7VBI6"/>
<dbReference type="HOGENOM" id="CLU_003442_0_1_1"/>
<dbReference type="CDD" id="cd10813">
    <property type="entry name" value="GH38N_AMII_Man2C1"/>
    <property type="match status" value="1"/>
</dbReference>
<dbReference type="Gene3D" id="3.20.110.10">
    <property type="entry name" value="Glycoside hydrolase 38, N terminal domain"/>
    <property type="match status" value="1"/>
</dbReference>
<reference evidence="8 10" key="2">
    <citation type="journal article" date="2013" name="Nature">
        <title>Insights into bilaterian evolution from three spiralian genomes.</title>
        <authorList>
            <person name="Simakov O."/>
            <person name="Marletaz F."/>
            <person name="Cho S.J."/>
            <person name="Edsinger-Gonzales E."/>
            <person name="Havlak P."/>
            <person name="Hellsten U."/>
            <person name="Kuo D.H."/>
            <person name="Larsson T."/>
            <person name="Lv J."/>
            <person name="Arendt D."/>
            <person name="Savage R."/>
            <person name="Osoegawa K."/>
            <person name="de Jong P."/>
            <person name="Grimwood J."/>
            <person name="Chapman J.A."/>
            <person name="Shapiro H."/>
            <person name="Aerts A."/>
            <person name="Otillar R.P."/>
            <person name="Terry A.Y."/>
            <person name="Boore J.L."/>
            <person name="Grigoriev I.V."/>
            <person name="Lindberg D.R."/>
            <person name="Seaver E.C."/>
            <person name="Weisblat D.A."/>
            <person name="Putnam N.H."/>
            <person name="Rokhsar D.S."/>
        </authorList>
    </citation>
    <scope>NUCLEOTIDE SEQUENCE</scope>
    <source>
        <strain evidence="8 10">I ESC-2004</strain>
    </source>
</reference>
<gene>
    <name evidence="8" type="ORF">CAPTEDRAFT_182455</name>
</gene>
<evidence type="ECO:0000313" key="9">
    <source>
        <dbReference type="EnsemblMetazoa" id="CapteP182455"/>
    </source>
</evidence>
<reference evidence="9" key="3">
    <citation type="submission" date="2015-06" db="UniProtKB">
        <authorList>
            <consortium name="EnsemblMetazoa"/>
        </authorList>
    </citation>
    <scope>IDENTIFICATION</scope>
</reference>
<organism evidence="8">
    <name type="scientific">Capitella teleta</name>
    <name type="common">Polychaete worm</name>
    <dbReference type="NCBI Taxonomy" id="283909"/>
    <lineage>
        <taxon>Eukaryota</taxon>
        <taxon>Metazoa</taxon>
        <taxon>Spiralia</taxon>
        <taxon>Lophotrochozoa</taxon>
        <taxon>Annelida</taxon>
        <taxon>Polychaeta</taxon>
        <taxon>Sedentaria</taxon>
        <taxon>Scolecida</taxon>
        <taxon>Capitellidae</taxon>
        <taxon>Capitella</taxon>
    </lineage>
</organism>
<evidence type="ECO:0000259" key="7">
    <source>
        <dbReference type="SMART" id="SM00872"/>
    </source>
</evidence>
<dbReference type="Gene3D" id="2.70.98.30">
    <property type="entry name" value="Golgi alpha-mannosidase II, domain 4"/>
    <property type="match status" value="1"/>
</dbReference>
<evidence type="ECO:0000256" key="3">
    <source>
        <dbReference type="ARBA" id="ARBA00012752"/>
    </source>
</evidence>
<dbReference type="Proteomes" id="UP000014760">
    <property type="component" value="Unassembled WGS sequence"/>
</dbReference>
<comment type="catalytic activity">
    <reaction evidence="1">
        <text>Hydrolysis of terminal, non-reducing alpha-D-mannose residues in alpha-D-mannosides.</text>
        <dbReference type="EC" id="3.2.1.24"/>
    </reaction>
</comment>
<dbReference type="SUPFAM" id="SSF74650">
    <property type="entry name" value="Galactose mutarotase-like"/>
    <property type="match status" value="1"/>
</dbReference>
<dbReference type="InterPro" id="IPR054723">
    <property type="entry name" value="Ams1-like_N"/>
</dbReference>
<feature type="domain" description="Glycoside hydrolase family 38 central" evidence="7">
    <location>
        <begin position="515"/>
        <end position="593"/>
    </location>
</feature>
<dbReference type="Pfam" id="PF17677">
    <property type="entry name" value="Glyco_hydro38C2"/>
    <property type="match status" value="1"/>
</dbReference>
<evidence type="ECO:0000256" key="2">
    <source>
        <dbReference type="ARBA" id="ARBA00009792"/>
    </source>
</evidence>
<evidence type="ECO:0000256" key="5">
    <source>
        <dbReference type="ARBA" id="ARBA00022801"/>
    </source>
</evidence>
<dbReference type="GO" id="GO:0006013">
    <property type="term" value="P:mannose metabolic process"/>
    <property type="evidence" value="ECO:0007669"/>
    <property type="project" value="InterPro"/>
</dbReference>
<evidence type="ECO:0000313" key="10">
    <source>
        <dbReference type="Proteomes" id="UP000014760"/>
    </source>
</evidence>
<dbReference type="STRING" id="283909.R7VBI6"/>
<dbReference type="InterPro" id="IPR015341">
    <property type="entry name" value="Glyco_hydro_38_cen"/>
</dbReference>
<dbReference type="GO" id="GO:0046872">
    <property type="term" value="F:metal ion binding"/>
    <property type="evidence" value="ECO:0007669"/>
    <property type="project" value="UniProtKB-KW"/>
</dbReference>
<dbReference type="GO" id="GO:0004559">
    <property type="term" value="F:alpha-mannosidase activity"/>
    <property type="evidence" value="ECO:0007669"/>
    <property type="project" value="UniProtKB-EC"/>
</dbReference>
<dbReference type="PANTHER" id="PTHR46017:SF1">
    <property type="entry name" value="ALPHA-MANNOSIDASE 2C1"/>
    <property type="match status" value="1"/>
</dbReference>
<evidence type="ECO:0000256" key="6">
    <source>
        <dbReference type="ARBA" id="ARBA00023295"/>
    </source>
</evidence>
<dbReference type="Pfam" id="PF07748">
    <property type="entry name" value="Glyco_hydro_38C"/>
    <property type="match status" value="1"/>
</dbReference>
<dbReference type="InterPro" id="IPR011682">
    <property type="entry name" value="Glyco_hydro_38_C"/>
</dbReference>
<dbReference type="InterPro" id="IPR037094">
    <property type="entry name" value="Glyco_hydro_38_cen_sf"/>
</dbReference>
<dbReference type="Pfam" id="PF01074">
    <property type="entry name" value="Glyco_hydro_38N"/>
    <property type="match status" value="1"/>
</dbReference>
<dbReference type="EnsemblMetazoa" id="CapteT182455">
    <property type="protein sequence ID" value="CapteP182455"/>
    <property type="gene ID" value="CapteG182455"/>
</dbReference>
<dbReference type="InterPro" id="IPR000602">
    <property type="entry name" value="Glyco_hydro_38_N"/>
</dbReference>
<dbReference type="SUPFAM" id="SSF88713">
    <property type="entry name" value="Glycoside hydrolase/deacetylase"/>
    <property type="match status" value="1"/>
</dbReference>
<dbReference type="GO" id="GO:0009313">
    <property type="term" value="P:oligosaccharide catabolic process"/>
    <property type="evidence" value="ECO:0007669"/>
    <property type="project" value="TreeGrafter"/>
</dbReference>
<dbReference type="FunFam" id="1.20.1270.50:FF:000004">
    <property type="entry name" value="alpha-mannosidase 2C1 isoform X1"/>
    <property type="match status" value="1"/>
</dbReference>
<dbReference type="PANTHER" id="PTHR46017">
    <property type="entry name" value="ALPHA-MANNOSIDASE 2C1"/>
    <property type="match status" value="1"/>
</dbReference>
<dbReference type="InterPro" id="IPR027291">
    <property type="entry name" value="Glyco_hydro_38_N_sf"/>
</dbReference>
<comment type="similarity">
    <text evidence="2">Belongs to the glycosyl hydrolase 38 family.</text>
</comment>
<dbReference type="Gene3D" id="1.20.1270.50">
    <property type="entry name" value="Glycoside hydrolase family 38, central domain"/>
    <property type="match status" value="1"/>
</dbReference>
<dbReference type="EC" id="3.2.1.24" evidence="3"/>
<evidence type="ECO:0000313" key="8">
    <source>
        <dbReference type="EMBL" id="ELU16163.1"/>
    </source>
</evidence>
<evidence type="ECO:0000256" key="4">
    <source>
        <dbReference type="ARBA" id="ARBA00022723"/>
    </source>
</evidence>
<dbReference type="InterPro" id="IPR011013">
    <property type="entry name" value="Gal_mutarotase_sf_dom"/>
</dbReference>
<sequence>MAQPGYVLKNRRTTFERIEKFISPIYFTDCNLYGRLYPLKSELTSLTHSAASGRISFDDAKKASYATAAVGQSFGPTWSTHWFHLHFEIPDEWKGRQVHLVWDSSSEAMLWSEDGRPLQGFTPENKRTTFPLSNENFIQSYYVEMACNGLFGAGHGSQIAPPDPNASFTLKSAHIAVRDELVHQLWLDFQVLFGFIQNVAEDSLRGKQALYVANEMINVCIEGDHSTSSYKTDLAKGFFSQKNGDGAMTVCAVGNCHIDSAWLWPYDETIRKCARSFSSTIRLLEKYPDYTFACSQAQQFEWVKSHYPSLYNEIRHYVKQGRFIPVGGCWIEMDGNIPSGESFIRQFLYGQKFFQEEFGITCKEFWLPDTFGYSAQLPQIMRLSGIERFVTQKISWNIVNKFPHHTFWWKGIDGSRVLTHFPPGDSYTMNAEPKEILFTEENFKDKGRSDSSLYLYGWGDGGQGPTAEMIERLQRMKDFNGLPKVEFSSPEEFFHRVEDHDSRKLCNWSGELYLEMHNGTYTTQAKTKAYNRQCELLLRSAEALSCLALLKSELTYPAEEIERIWKLTLLNQFHDVLPGSSINMVYKDAIKYYKDVVRSADKIIKTALPAINSAEHPVAVNLLSWPRSTLLYVTDEMQNASLMEVAAFGYTPLNFKQHLLTPCSAVIQDDDSIQLRSSDVRAVIDPLGRLTHLYLANSSHNAIADGQYANQLVIFDDVPLYWDAWDVMDYHLETRKPVETVIEKAIIREDGPLRASVEVKLMISDHSYVQQIISVEAQCPYIKFETEVHWHENHKFLKVEFPANVLSGHATYDIQYGHLQRPTHMNTSWDSARYEVCGHKWADLSQHNFGLAVLNDSKYGWSCLDNVLRLSLLRSSKSPDEMADMGVQTFTYAAMPHTGSFQDACVNQAAYELNNPVLTTSLPGVTTDPFSFIEISDPAIVLETLKKAEGQSSALVLRMYESHGGSTTAHVRFGFPVKEARVCNALEVPHDEDWDHPQFDLHANHMYIHFSPFQIVSLLLTV</sequence>
<reference evidence="10" key="1">
    <citation type="submission" date="2012-12" db="EMBL/GenBank/DDBJ databases">
        <authorList>
            <person name="Hellsten U."/>
            <person name="Grimwood J."/>
            <person name="Chapman J.A."/>
            <person name="Shapiro H."/>
            <person name="Aerts A."/>
            <person name="Otillar R.P."/>
            <person name="Terry A.Y."/>
            <person name="Boore J.L."/>
            <person name="Simakov O."/>
            <person name="Marletaz F."/>
            <person name="Cho S.-J."/>
            <person name="Edsinger-Gonzales E."/>
            <person name="Havlak P."/>
            <person name="Kuo D.-H."/>
            <person name="Larsson T."/>
            <person name="Lv J."/>
            <person name="Arendt D."/>
            <person name="Savage R."/>
            <person name="Osoegawa K."/>
            <person name="de Jong P."/>
            <person name="Lindberg D.R."/>
            <person name="Seaver E.C."/>
            <person name="Weisblat D.A."/>
            <person name="Putnam N.H."/>
            <person name="Grigoriev I.V."/>
            <person name="Rokhsar D.S."/>
        </authorList>
    </citation>
    <scope>NUCLEOTIDE SEQUENCE</scope>
    <source>
        <strain evidence="10">I ESC-2004</strain>
    </source>
</reference>
<dbReference type="GO" id="GO:0030246">
    <property type="term" value="F:carbohydrate binding"/>
    <property type="evidence" value="ECO:0007669"/>
    <property type="project" value="InterPro"/>
</dbReference>
<name>R7VBI6_CAPTE</name>
<keyword evidence="5" id="KW-0378">Hydrolase</keyword>
<keyword evidence="6" id="KW-0326">Glycosidase</keyword>
<dbReference type="FunFam" id="3.20.110.10:FF:000002">
    <property type="entry name" value="alpha-mannosidase 2C1 isoform X1"/>
    <property type="match status" value="1"/>
</dbReference>
<protein>
    <recommendedName>
        <fullName evidence="3">alpha-mannosidase</fullName>
        <ecNumber evidence="3">3.2.1.24</ecNumber>
    </recommendedName>
</protein>
<dbReference type="SUPFAM" id="SSF88688">
    <property type="entry name" value="Families 57/38 glycoside transferase middle domain"/>
    <property type="match status" value="1"/>
</dbReference>
<dbReference type="EMBL" id="KB293301">
    <property type="protein sequence ID" value="ELU16163.1"/>
    <property type="molecule type" value="Genomic_DNA"/>
</dbReference>
<keyword evidence="10" id="KW-1185">Reference proteome</keyword>
<dbReference type="OrthoDB" id="10261055at2759"/>
<dbReference type="Pfam" id="PF09261">
    <property type="entry name" value="Alpha-mann_mid"/>
    <property type="match status" value="1"/>
</dbReference>
<dbReference type="InterPro" id="IPR041147">
    <property type="entry name" value="GH38_C"/>
</dbReference>
<dbReference type="FunFam" id="2.70.98.30:FF:000001">
    <property type="entry name" value="alpha-mannosidase 2C1 isoform X2"/>
    <property type="match status" value="1"/>
</dbReference>
<keyword evidence="4" id="KW-0479">Metal-binding</keyword>